<evidence type="ECO:0000256" key="1">
    <source>
        <dbReference type="SAM" id="MobiDB-lite"/>
    </source>
</evidence>
<feature type="region of interest" description="Disordered" evidence="1">
    <location>
        <begin position="58"/>
        <end position="82"/>
    </location>
</feature>
<dbReference type="eggNOG" id="ENOG5032ET7">
    <property type="taxonomic scope" value="Bacteria"/>
</dbReference>
<dbReference type="EMBL" id="CP009571">
    <property type="protein sequence ID" value="AIT07624.1"/>
    <property type="molecule type" value="Genomic_DNA"/>
</dbReference>
<accession>A0A097EJ81</accession>
<keyword evidence="3" id="KW-1185">Reference proteome</keyword>
<dbReference type="KEGG" id="stax:MC45_16020"/>
<organism evidence="2 3">
    <name type="scientific">Sphingomonas taxi</name>
    <dbReference type="NCBI Taxonomy" id="1549858"/>
    <lineage>
        <taxon>Bacteria</taxon>
        <taxon>Pseudomonadati</taxon>
        <taxon>Pseudomonadota</taxon>
        <taxon>Alphaproteobacteria</taxon>
        <taxon>Sphingomonadales</taxon>
        <taxon>Sphingomonadaceae</taxon>
        <taxon>Sphingomonas</taxon>
    </lineage>
</organism>
<proteinExistence type="predicted"/>
<evidence type="ECO:0000313" key="3">
    <source>
        <dbReference type="Proteomes" id="UP000033200"/>
    </source>
</evidence>
<evidence type="ECO:0000313" key="2">
    <source>
        <dbReference type="EMBL" id="AIT07624.1"/>
    </source>
</evidence>
<gene>
    <name evidence="2" type="ORF">MC45_16020</name>
</gene>
<dbReference type="HOGENOM" id="CLU_2556556_0_0_5"/>
<protein>
    <submittedName>
        <fullName evidence="2">Uncharacterized protein</fullName>
    </submittedName>
</protein>
<name>A0A097EJ81_9SPHN</name>
<dbReference type="RefSeq" id="WP_038665296.1">
    <property type="nucleotide sequence ID" value="NZ_CP009571.1"/>
</dbReference>
<dbReference type="AlphaFoldDB" id="A0A097EJ81"/>
<reference evidence="2 3" key="1">
    <citation type="submission" date="2014-09" db="EMBL/GenBank/DDBJ databases">
        <title>Using Illumina technology Improving SMRT sequencing Genome Assembly by RASTools.</title>
        <authorList>
            <person name="Zhou Y."/>
            <person name="Ma T."/>
            <person name="Liu T."/>
        </authorList>
    </citation>
    <scope>NUCLEOTIDE SEQUENCE [LARGE SCALE GENOMIC DNA]</scope>
    <source>
        <strain evidence="2 3">ATCC 55669</strain>
    </source>
</reference>
<sequence>MADFDDTFDPELGAACNRLAAFVEPLPEGAVIDPVSHLTERDLALILRRLYATRHGEAVDAGATHARPRREGRVSVPITAKT</sequence>
<dbReference type="Proteomes" id="UP000033200">
    <property type="component" value="Chromosome"/>
</dbReference>